<sequence>MVSIRERQINALKQMMNFNEVQSKLASTEPVWKILIFDRCGQDIISPVLSKNDLRELGVTLFLQLHSKRDSIPHVPVVYFCLPTTENLNRIAQDFQANLYDSYYLNFISAISRQNLEDLATAALQHNCVGNIHKVFDQYLNFICLEDDLFVLKNQGDEEINYYALNKCNIKDTEVETIIDKTVDGLFSVFATLGSVPIIRCPKNNAAEMVAEKLNKKMYENLKDSRNNLFLSMGGGVTGSSGDFGLSSGGLGFHRPLLIILDRNVDMATPLHHTWTYQALAHDVLPMNLNRVTLPDNEGSGPSKQKKFDLNDSDLFWSQHKGSPFPTVAEAIQEELEALKQTEEEMKSIKNSMDDPSSGMSVNLNDNTARLSSAIQNLPQLLEKKRLIDSHTRVATSILDQIKARRLDTLFELEEKLMSRVALDRTISELLADEFGNTDDKIRLFLIYYICAHASTNTRGMEGSEEMVEKCLATLRDQGADTSPYEYLRRWKQYNKISSPGSEGISGGGSTIKTKSMFSKLVSQGSSFVMEGVKNLIVKKYNLPITKIVSDIYESHCGGSTSVDVSKTYKLFDPKLSPSVSTSYPSSNPPLGSSNISSVVVFMLGAGNYIEYENLVQYGASSRKGSMGNGVKVIYATSALANASEFLAQLRQLGEEIKT</sequence>
<organism evidence="2">
    <name type="scientific">Cacopsylla melanoneura</name>
    <dbReference type="NCBI Taxonomy" id="428564"/>
    <lineage>
        <taxon>Eukaryota</taxon>
        <taxon>Metazoa</taxon>
        <taxon>Ecdysozoa</taxon>
        <taxon>Arthropoda</taxon>
        <taxon>Hexapoda</taxon>
        <taxon>Insecta</taxon>
        <taxon>Pterygota</taxon>
        <taxon>Neoptera</taxon>
        <taxon>Paraneoptera</taxon>
        <taxon>Hemiptera</taxon>
        <taxon>Sternorrhyncha</taxon>
        <taxon>Psylloidea</taxon>
        <taxon>Psyllidae</taxon>
        <taxon>Psyllinae</taxon>
        <taxon>Cacopsylla</taxon>
    </lineage>
</organism>
<dbReference type="InterPro" id="IPR001619">
    <property type="entry name" value="Sec1-like"/>
</dbReference>
<dbReference type="InterPro" id="IPR036045">
    <property type="entry name" value="Sec1-like_sf"/>
</dbReference>
<dbReference type="Pfam" id="PF00995">
    <property type="entry name" value="Sec1"/>
    <property type="match status" value="1"/>
</dbReference>
<dbReference type="EMBL" id="HBUF01150267">
    <property type="protein sequence ID" value="CAG6648068.1"/>
    <property type="molecule type" value="Transcribed_RNA"/>
</dbReference>
<dbReference type="EMBL" id="HBUF01541470">
    <property type="protein sequence ID" value="CAG6755244.1"/>
    <property type="molecule type" value="Transcribed_RNA"/>
</dbReference>
<comment type="similarity">
    <text evidence="1">Belongs to the STXBP/unc-18/SEC1 family.</text>
</comment>
<proteinExistence type="inferred from homology"/>
<reference evidence="2" key="1">
    <citation type="submission" date="2021-05" db="EMBL/GenBank/DDBJ databases">
        <authorList>
            <person name="Alioto T."/>
            <person name="Alioto T."/>
            <person name="Gomez Garrido J."/>
        </authorList>
    </citation>
    <scope>NUCLEOTIDE SEQUENCE</scope>
</reference>
<dbReference type="EMBL" id="HBUF01541469">
    <property type="protein sequence ID" value="CAG6755243.1"/>
    <property type="molecule type" value="Transcribed_RNA"/>
</dbReference>
<dbReference type="InterPro" id="IPR027482">
    <property type="entry name" value="Sec1-like_dom2"/>
</dbReference>
<dbReference type="EMBL" id="HBUF01340331">
    <property type="protein sequence ID" value="CAG6702128.1"/>
    <property type="molecule type" value="Transcribed_RNA"/>
</dbReference>
<protein>
    <submittedName>
        <fullName evidence="2">Protein sly1 homolog</fullName>
    </submittedName>
</protein>
<dbReference type="FunFam" id="3.40.50.2060:FF:000002">
    <property type="entry name" value="sec1 family domain-containing protein 1"/>
    <property type="match status" value="1"/>
</dbReference>
<dbReference type="PANTHER" id="PTHR11679">
    <property type="entry name" value="VESICLE PROTEIN SORTING-ASSOCIATED"/>
    <property type="match status" value="1"/>
</dbReference>
<dbReference type="EMBL" id="HBUF01340332">
    <property type="protein sequence ID" value="CAG6702129.1"/>
    <property type="molecule type" value="Transcribed_RNA"/>
</dbReference>
<dbReference type="SUPFAM" id="SSF56815">
    <property type="entry name" value="Sec1/munc18-like (SM) proteins"/>
    <property type="match status" value="1"/>
</dbReference>
<dbReference type="Gene3D" id="3.40.50.2060">
    <property type="match status" value="1"/>
</dbReference>
<dbReference type="AlphaFoldDB" id="A0A8D8RBB8"/>
<evidence type="ECO:0000313" key="2">
    <source>
        <dbReference type="EMBL" id="CAG6648068.1"/>
    </source>
</evidence>
<evidence type="ECO:0000256" key="1">
    <source>
        <dbReference type="ARBA" id="ARBA00009884"/>
    </source>
</evidence>
<dbReference type="PIRSF" id="PIRSF005715">
    <property type="entry name" value="VPS45_Sec1"/>
    <property type="match status" value="1"/>
</dbReference>
<dbReference type="Gene3D" id="3.90.830.10">
    <property type="entry name" value="Syntaxin Binding Protein 1, Chain A, domain 2"/>
    <property type="match status" value="1"/>
</dbReference>
<name>A0A8D8RBB8_9HEMI</name>
<dbReference type="InterPro" id="IPR043154">
    <property type="entry name" value="Sec-1-like_dom1"/>
</dbReference>
<dbReference type="InterPro" id="IPR043127">
    <property type="entry name" value="Sec-1-like_dom3a"/>
</dbReference>
<accession>A0A8D8RBB8</accession>
<dbReference type="Gene3D" id="3.40.50.1910">
    <property type="match status" value="1"/>
</dbReference>
<dbReference type="GO" id="GO:0016192">
    <property type="term" value="P:vesicle-mediated transport"/>
    <property type="evidence" value="ECO:0007669"/>
    <property type="project" value="InterPro"/>
</dbReference>
<dbReference type="Gene3D" id="1.25.40.60">
    <property type="match status" value="1"/>
</dbReference>